<evidence type="ECO:0000313" key="2">
    <source>
        <dbReference type="EMBL" id="ORY56252.1"/>
    </source>
</evidence>
<keyword evidence="3" id="KW-1185">Reference proteome</keyword>
<dbReference type="AlphaFoldDB" id="A0A1Y2DAF1"/>
<comment type="caution">
    <text evidence="2">The sequence shown here is derived from an EMBL/GenBank/DDBJ whole genome shotgun (WGS) entry which is preliminary data.</text>
</comment>
<feature type="compositionally biased region" description="Polar residues" evidence="1">
    <location>
        <begin position="238"/>
        <end position="252"/>
    </location>
</feature>
<feature type="region of interest" description="Disordered" evidence="1">
    <location>
        <begin position="225"/>
        <end position="252"/>
    </location>
</feature>
<accession>A0A1Y2DAF1</accession>
<organism evidence="2 3">
    <name type="scientific">Neocallimastix californiae</name>
    <dbReference type="NCBI Taxonomy" id="1754190"/>
    <lineage>
        <taxon>Eukaryota</taxon>
        <taxon>Fungi</taxon>
        <taxon>Fungi incertae sedis</taxon>
        <taxon>Chytridiomycota</taxon>
        <taxon>Chytridiomycota incertae sedis</taxon>
        <taxon>Neocallimastigomycetes</taxon>
        <taxon>Neocallimastigales</taxon>
        <taxon>Neocallimastigaceae</taxon>
        <taxon>Neocallimastix</taxon>
    </lineage>
</organism>
<dbReference type="Proteomes" id="UP000193920">
    <property type="component" value="Unassembled WGS sequence"/>
</dbReference>
<gene>
    <name evidence="2" type="ORF">LY90DRAFT_506832</name>
</gene>
<dbReference type="EMBL" id="MCOG01000074">
    <property type="protein sequence ID" value="ORY56252.1"/>
    <property type="molecule type" value="Genomic_DNA"/>
</dbReference>
<sequence length="464" mass="50626">MDIDNNDASNEVLSTSNKALFSLNPISQSFKTDFTKKNHTNYSNSNLSKKINDFSKTMGHSNININNLHIYADNNFNNPISKLYTSLEELTSTDIDLTENSHPCSTEDSLGLDLNLDSNAIGLSKINSINSTNVTSFTTTANPIPIPVNSSSYHSNENRNSTSYSFVNSLETPTTLSIENNNKKLNFSDNINSLSMFCQSDIDFNNSLNVNDLFLLNNSMMALQSHQHQFHKPEHEQQSSIQPHPPTLMSTTTADPLLSHAQAQNVSFSSHLSSSFSNKESNALLNTGVNTNSLDNFSTPSIVIKQEPELESPMDTKFKDSINSMTGSYNAFTNKSTVDMDINLETDFPSNFSDISNLSSSIPPPPPPSQASSEINGSFDLNTMLSNEISNLHIHSIMDLNSQEASSTTSNDINILSTNQNPFMDLKSSSSVSPATTTATTNASAPTSINPTNDCNILALIVEA</sequence>
<dbReference type="STRING" id="1754190.A0A1Y2DAF1"/>
<feature type="compositionally biased region" description="Low complexity" evidence="1">
    <location>
        <begin position="428"/>
        <end position="448"/>
    </location>
</feature>
<evidence type="ECO:0000313" key="3">
    <source>
        <dbReference type="Proteomes" id="UP000193920"/>
    </source>
</evidence>
<proteinExistence type="predicted"/>
<reference evidence="2 3" key="1">
    <citation type="submission" date="2016-08" db="EMBL/GenBank/DDBJ databases">
        <title>A Parts List for Fungal Cellulosomes Revealed by Comparative Genomics.</title>
        <authorList>
            <consortium name="DOE Joint Genome Institute"/>
            <person name="Haitjema C.H."/>
            <person name="Gilmore S.P."/>
            <person name="Henske J.K."/>
            <person name="Solomon K.V."/>
            <person name="De Groot R."/>
            <person name="Kuo A."/>
            <person name="Mondo S.J."/>
            <person name="Salamov A.A."/>
            <person name="Labutti K."/>
            <person name="Zhao Z."/>
            <person name="Chiniquy J."/>
            <person name="Barry K."/>
            <person name="Brewer H.M."/>
            <person name="Purvine S.O."/>
            <person name="Wright A.T."/>
            <person name="Boxma B."/>
            <person name="Van Alen T."/>
            <person name="Hackstein J.H."/>
            <person name="Baker S.E."/>
            <person name="Grigoriev I.V."/>
            <person name="O'Malley M.A."/>
        </authorList>
    </citation>
    <scope>NUCLEOTIDE SEQUENCE [LARGE SCALE GENOMIC DNA]</scope>
    <source>
        <strain evidence="2 3">G1</strain>
    </source>
</reference>
<name>A0A1Y2DAF1_9FUNG</name>
<feature type="region of interest" description="Disordered" evidence="1">
    <location>
        <begin position="426"/>
        <end position="449"/>
    </location>
</feature>
<evidence type="ECO:0000256" key="1">
    <source>
        <dbReference type="SAM" id="MobiDB-lite"/>
    </source>
</evidence>
<protein>
    <submittedName>
        <fullName evidence="2">Uncharacterized protein</fullName>
    </submittedName>
</protein>